<feature type="transmembrane region" description="Helical" evidence="2">
    <location>
        <begin position="28"/>
        <end position="49"/>
    </location>
</feature>
<evidence type="ECO:0000313" key="3">
    <source>
        <dbReference type="EMBL" id="KDQ18343.1"/>
    </source>
</evidence>
<feature type="transmembrane region" description="Helical" evidence="2">
    <location>
        <begin position="151"/>
        <end position="171"/>
    </location>
</feature>
<name>A0A067MRK2_BOTB1</name>
<dbReference type="Proteomes" id="UP000027195">
    <property type="component" value="Unassembled WGS sequence"/>
</dbReference>
<proteinExistence type="predicted"/>
<dbReference type="AlphaFoldDB" id="A0A067MRK2"/>
<keyword evidence="2" id="KW-1133">Transmembrane helix</keyword>
<feature type="transmembrane region" description="Helical" evidence="2">
    <location>
        <begin position="255"/>
        <end position="274"/>
    </location>
</feature>
<feature type="compositionally biased region" description="Low complexity" evidence="1">
    <location>
        <begin position="375"/>
        <end position="384"/>
    </location>
</feature>
<evidence type="ECO:0000313" key="4">
    <source>
        <dbReference type="Proteomes" id="UP000027195"/>
    </source>
</evidence>
<feature type="transmembrane region" description="Helical" evidence="2">
    <location>
        <begin position="280"/>
        <end position="299"/>
    </location>
</feature>
<organism evidence="3 4">
    <name type="scientific">Botryobasidium botryosum (strain FD-172 SS1)</name>
    <dbReference type="NCBI Taxonomy" id="930990"/>
    <lineage>
        <taxon>Eukaryota</taxon>
        <taxon>Fungi</taxon>
        <taxon>Dikarya</taxon>
        <taxon>Basidiomycota</taxon>
        <taxon>Agaricomycotina</taxon>
        <taxon>Agaricomycetes</taxon>
        <taxon>Cantharellales</taxon>
        <taxon>Botryobasidiaceae</taxon>
        <taxon>Botryobasidium</taxon>
    </lineage>
</organism>
<dbReference type="HOGENOM" id="CLU_034489_0_0_1"/>
<evidence type="ECO:0000256" key="2">
    <source>
        <dbReference type="SAM" id="Phobius"/>
    </source>
</evidence>
<feature type="compositionally biased region" description="Basic and acidic residues" evidence="1">
    <location>
        <begin position="349"/>
        <end position="371"/>
    </location>
</feature>
<keyword evidence="4" id="KW-1185">Reference proteome</keyword>
<dbReference type="STRING" id="930990.A0A067MRK2"/>
<reference evidence="4" key="1">
    <citation type="journal article" date="2014" name="Proc. Natl. Acad. Sci. U.S.A.">
        <title>Extensive sampling of basidiomycete genomes demonstrates inadequacy of the white-rot/brown-rot paradigm for wood decay fungi.</title>
        <authorList>
            <person name="Riley R."/>
            <person name="Salamov A.A."/>
            <person name="Brown D.W."/>
            <person name="Nagy L.G."/>
            <person name="Floudas D."/>
            <person name="Held B.W."/>
            <person name="Levasseur A."/>
            <person name="Lombard V."/>
            <person name="Morin E."/>
            <person name="Otillar R."/>
            <person name="Lindquist E.A."/>
            <person name="Sun H."/>
            <person name="LaButti K.M."/>
            <person name="Schmutz J."/>
            <person name="Jabbour D."/>
            <person name="Luo H."/>
            <person name="Baker S.E."/>
            <person name="Pisabarro A.G."/>
            <person name="Walton J.D."/>
            <person name="Blanchette R.A."/>
            <person name="Henrissat B."/>
            <person name="Martin F."/>
            <person name="Cullen D."/>
            <person name="Hibbett D.S."/>
            <person name="Grigoriev I.V."/>
        </authorList>
    </citation>
    <scope>NUCLEOTIDE SEQUENCE [LARGE SCALE GENOMIC DNA]</scope>
    <source>
        <strain evidence="4">FD-172 SS1</strain>
    </source>
</reference>
<feature type="transmembrane region" description="Helical" evidence="2">
    <location>
        <begin position="55"/>
        <end position="76"/>
    </location>
</feature>
<dbReference type="InParanoid" id="A0A067MRK2"/>
<evidence type="ECO:0000256" key="1">
    <source>
        <dbReference type="SAM" id="MobiDB-lite"/>
    </source>
</evidence>
<protein>
    <submittedName>
        <fullName evidence="3">Uncharacterized protein</fullName>
    </submittedName>
</protein>
<keyword evidence="2" id="KW-0472">Membrane</keyword>
<dbReference type="EMBL" id="KL198021">
    <property type="protein sequence ID" value="KDQ18343.1"/>
    <property type="molecule type" value="Genomic_DNA"/>
</dbReference>
<dbReference type="OrthoDB" id="1937642at2759"/>
<feature type="region of interest" description="Disordered" evidence="1">
    <location>
        <begin position="349"/>
        <end position="401"/>
    </location>
</feature>
<gene>
    <name evidence="3" type="ORF">BOTBODRAFT_52406</name>
</gene>
<keyword evidence="2" id="KW-0812">Transmembrane</keyword>
<accession>A0A067MRK2</accession>
<sequence>MRMGRTLIAFGCGAPEISKSQWQDPSDILTVLTIIGGDIVQGALAQLVSSHPRPFTPVAFSFGWIAWSFSAIIAAIGSRRLMPMPDFPCTLIEVDTGYARDVNSWTLSRLVRDYELPDEIDGKEYDKSRGLTIAFFDTDEKKAIKIPDRDWVYWTGTAVIILQHCVAIIPGVLHGNWLILILTFGGTILVQLHAALPQWQQELWNAGTVKEGKSEVVCLTQGNGSQYVMVVRSKGGSLRLPHIAAARTVQSRATVPLTSLLAVLWLVHLFTVQGVKNDPWYLLLIGALGMVQNAIASGARRTPQALGFHLVAGEVVHDDKVMKAIQKAEGTEPKTGLALLDTFFPGGLRPDEKQWKDDMTAQRQREDEREGGNTVQVQVQVQMPVPQPAPVAENVEPPRTP</sequence>
<feature type="transmembrane region" description="Helical" evidence="2">
    <location>
        <begin position="177"/>
        <end position="196"/>
    </location>
</feature>